<evidence type="ECO:0000313" key="2">
    <source>
        <dbReference type="EMBL" id="MBK8572614.1"/>
    </source>
</evidence>
<proteinExistence type="predicted"/>
<name>A0A936K686_9BACT</name>
<reference evidence="2 3" key="1">
    <citation type="submission" date="2020-10" db="EMBL/GenBank/DDBJ databases">
        <title>Connecting structure to function with the recovery of over 1000 high-quality activated sludge metagenome-assembled genomes encoding full-length rRNA genes using long-read sequencing.</title>
        <authorList>
            <person name="Singleton C.M."/>
            <person name="Petriglieri F."/>
            <person name="Kristensen J.M."/>
            <person name="Kirkegaard R.H."/>
            <person name="Michaelsen T.Y."/>
            <person name="Andersen M.H."/>
            <person name="Karst S.M."/>
            <person name="Dueholm M.S."/>
            <person name="Nielsen P.H."/>
            <person name="Albertsen M."/>
        </authorList>
    </citation>
    <scope>NUCLEOTIDE SEQUENCE [LARGE SCALE GENOMIC DNA]</scope>
    <source>
        <strain evidence="2">OdNE_18-Q3-R46-58_MAXAC.008</strain>
    </source>
</reference>
<dbReference type="Proteomes" id="UP000709959">
    <property type="component" value="Unassembled WGS sequence"/>
</dbReference>
<accession>A0A936K686</accession>
<evidence type="ECO:0000256" key="1">
    <source>
        <dbReference type="SAM" id="MobiDB-lite"/>
    </source>
</evidence>
<feature type="region of interest" description="Disordered" evidence="1">
    <location>
        <begin position="54"/>
        <end position="106"/>
    </location>
</feature>
<dbReference type="EMBL" id="JADKCH010000006">
    <property type="protein sequence ID" value="MBK8572614.1"/>
    <property type="molecule type" value="Genomic_DNA"/>
</dbReference>
<sequence>MRFQGLSVSGAPTSQHPWLAILGFGTMGQAISASLVEASGYPAGLIHAVDLHPAAGKRERGPGHPAVPGEAEAAARGRGRAALREAQGAEGPAGWPDGGRGPGAPAPVVSIAAGTTLAFLADHARGHAWSGPCPTRLRHPQGA</sequence>
<protein>
    <submittedName>
        <fullName evidence="2">Uncharacterized protein</fullName>
    </submittedName>
</protein>
<comment type="caution">
    <text evidence="2">The sequence shown here is derived from an EMBL/GenBank/DDBJ whole genome shotgun (WGS) entry which is preliminary data.</text>
</comment>
<feature type="compositionally biased region" description="Low complexity" evidence="1">
    <location>
        <begin position="63"/>
        <end position="76"/>
    </location>
</feature>
<gene>
    <name evidence="2" type="ORF">IPN91_08195</name>
</gene>
<dbReference type="AlphaFoldDB" id="A0A936K686"/>
<feature type="compositionally biased region" description="Low complexity" evidence="1">
    <location>
        <begin position="84"/>
        <end position="95"/>
    </location>
</feature>
<evidence type="ECO:0000313" key="3">
    <source>
        <dbReference type="Proteomes" id="UP000709959"/>
    </source>
</evidence>
<organism evidence="2 3">
    <name type="scientific">Candidatus Geothrix odensensis</name>
    <dbReference type="NCBI Taxonomy" id="2954440"/>
    <lineage>
        <taxon>Bacteria</taxon>
        <taxon>Pseudomonadati</taxon>
        <taxon>Acidobacteriota</taxon>
        <taxon>Holophagae</taxon>
        <taxon>Holophagales</taxon>
        <taxon>Holophagaceae</taxon>
        <taxon>Geothrix</taxon>
    </lineage>
</organism>